<comment type="caution">
    <text evidence="2">The sequence shown here is derived from an EMBL/GenBank/DDBJ whole genome shotgun (WGS) entry which is preliminary data.</text>
</comment>
<dbReference type="AlphaFoldDB" id="A0AAE4AK89"/>
<evidence type="ECO:0000313" key="2">
    <source>
        <dbReference type="EMBL" id="MDQ0151750.1"/>
    </source>
</evidence>
<organism evidence="2 3">
    <name type="scientific">Moryella indoligenes</name>
    <dbReference type="NCBI Taxonomy" id="371674"/>
    <lineage>
        <taxon>Bacteria</taxon>
        <taxon>Bacillati</taxon>
        <taxon>Bacillota</taxon>
        <taxon>Clostridia</taxon>
        <taxon>Lachnospirales</taxon>
        <taxon>Lachnospiraceae</taxon>
        <taxon>Moryella</taxon>
    </lineage>
</organism>
<evidence type="ECO:0000313" key="3">
    <source>
        <dbReference type="Proteomes" id="UP001241537"/>
    </source>
</evidence>
<gene>
    <name evidence="2" type="ORF">J2S20_000430</name>
</gene>
<protein>
    <submittedName>
        <fullName evidence="2">Uncharacterized protein</fullName>
    </submittedName>
</protein>
<dbReference type="RefSeq" id="WP_307252610.1">
    <property type="nucleotide sequence ID" value="NZ_JAUSTO010000002.1"/>
</dbReference>
<proteinExistence type="predicted"/>
<name>A0AAE4AK89_9FIRM</name>
<sequence length="180" mass="20582">MQAQKIEMPEGYNAKVTAFMMEIMPKEPLDLQDVPEMERRFLNYVQKCSEWDMKVGNQAAYMAIGITKEQAWEWENVTKGNPARADFIKKVRQFCGVFREGLMQDGKVNPVTGIFWQKNYDGMKDQTEMVLTPNNPLGEQKDMKALEQKYLESAYDGSEVAEGTFTEITESPEGAEGQKD</sequence>
<dbReference type="EMBL" id="JAUSTO010000002">
    <property type="protein sequence ID" value="MDQ0151750.1"/>
    <property type="molecule type" value="Genomic_DNA"/>
</dbReference>
<evidence type="ECO:0000256" key="1">
    <source>
        <dbReference type="SAM" id="MobiDB-lite"/>
    </source>
</evidence>
<keyword evidence="3" id="KW-1185">Reference proteome</keyword>
<reference evidence="2" key="1">
    <citation type="submission" date="2023-07" db="EMBL/GenBank/DDBJ databases">
        <title>Genomic Encyclopedia of Type Strains, Phase IV (KMG-IV): sequencing the most valuable type-strain genomes for metagenomic binning, comparative biology and taxonomic classification.</title>
        <authorList>
            <person name="Goeker M."/>
        </authorList>
    </citation>
    <scope>NUCLEOTIDE SEQUENCE</scope>
    <source>
        <strain evidence="2">DSM 19659</strain>
    </source>
</reference>
<dbReference type="Proteomes" id="UP001241537">
    <property type="component" value="Unassembled WGS sequence"/>
</dbReference>
<accession>A0AAE4AK89</accession>
<feature type="region of interest" description="Disordered" evidence="1">
    <location>
        <begin position="161"/>
        <end position="180"/>
    </location>
</feature>